<feature type="transmembrane region" description="Helical" evidence="1">
    <location>
        <begin position="32"/>
        <end position="50"/>
    </location>
</feature>
<keyword evidence="3" id="KW-1185">Reference proteome</keyword>
<evidence type="ECO:0000313" key="3">
    <source>
        <dbReference type="Proteomes" id="UP000037505"/>
    </source>
</evidence>
<feature type="non-terminal residue" evidence="2">
    <location>
        <position position="68"/>
    </location>
</feature>
<keyword evidence="1" id="KW-0472">Membrane</keyword>
<proteinExistence type="predicted"/>
<organism evidence="2 3">
    <name type="scientific">Aspergillus nomiae NRRL (strain ATCC 15546 / NRRL 13137 / CBS 260.88 / M93)</name>
    <dbReference type="NCBI Taxonomy" id="1509407"/>
    <lineage>
        <taxon>Eukaryota</taxon>
        <taxon>Fungi</taxon>
        <taxon>Dikarya</taxon>
        <taxon>Ascomycota</taxon>
        <taxon>Pezizomycotina</taxon>
        <taxon>Eurotiomycetes</taxon>
        <taxon>Eurotiomycetidae</taxon>
        <taxon>Eurotiales</taxon>
        <taxon>Aspergillaceae</taxon>
        <taxon>Aspergillus</taxon>
        <taxon>Aspergillus subgen. Circumdati</taxon>
    </lineage>
</organism>
<evidence type="ECO:0000256" key="1">
    <source>
        <dbReference type="SAM" id="Phobius"/>
    </source>
</evidence>
<keyword evidence="1" id="KW-1133">Transmembrane helix</keyword>
<comment type="caution">
    <text evidence="2">The sequence shown here is derived from an EMBL/GenBank/DDBJ whole genome shotgun (WGS) entry which is preliminary data.</text>
</comment>
<name>A0A0L1IS89_ASPN3</name>
<dbReference type="AlphaFoldDB" id="A0A0L1IS89"/>
<evidence type="ECO:0000313" key="2">
    <source>
        <dbReference type="EMBL" id="KNG82260.1"/>
    </source>
</evidence>
<dbReference type="GeneID" id="26810467"/>
<accession>A0A0L1IS89</accession>
<reference evidence="2 3" key="1">
    <citation type="submission" date="2014-06" db="EMBL/GenBank/DDBJ databases">
        <title>The Genome of the Aflatoxigenic Filamentous Fungus Aspergillus nomius.</title>
        <authorList>
            <person name="Moore M.G."/>
            <person name="Shannon B.M."/>
            <person name="Brian M.M."/>
        </authorList>
    </citation>
    <scope>NUCLEOTIDE SEQUENCE [LARGE SCALE GENOMIC DNA]</scope>
    <source>
        <strain evidence="2 3">NRRL 13137</strain>
    </source>
</reference>
<gene>
    <name evidence="2" type="ORF">ANOM_008663</name>
</gene>
<dbReference type="EMBL" id="JNOM01000362">
    <property type="protein sequence ID" value="KNG82260.1"/>
    <property type="molecule type" value="Genomic_DNA"/>
</dbReference>
<protein>
    <submittedName>
        <fullName evidence="2">Uncharacterized protein</fullName>
    </submittedName>
</protein>
<dbReference type="RefSeq" id="XP_015403183.1">
    <property type="nucleotide sequence ID" value="XM_015553919.1"/>
</dbReference>
<keyword evidence="1" id="KW-0812">Transmembrane</keyword>
<sequence length="68" mass="7788">MPTRLCQESWIEINMASSGYSGSVLESVNGSARFYLLWGLNASSLPLFLFKQFFHFCLFMNEDPTSNR</sequence>
<dbReference type="Proteomes" id="UP000037505">
    <property type="component" value="Unassembled WGS sequence"/>
</dbReference>